<evidence type="ECO:0000256" key="1">
    <source>
        <dbReference type="ARBA" id="ARBA00022723"/>
    </source>
</evidence>
<dbReference type="InterPro" id="IPR002694">
    <property type="entry name" value="Znf_CHC2"/>
</dbReference>
<dbReference type="SMART" id="SM00400">
    <property type="entry name" value="ZnF_CHCC"/>
    <property type="match status" value="1"/>
</dbReference>
<feature type="compositionally biased region" description="Basic and acidic residues" evidence="4">
    <location>
        <begin position="207"/>
        <end position="217"/>
    </location>
</feature>
<dbReference type="RefSeq" id="WP_021738884.1">
    <property type="nucleotide sequence ID" value="NZ_JAJCOF010000008.1"/>
</dbReference>
<feature type="region of interest" description="Disordered" evidence="4">
    <location>
        <begin position="87"/>
        <end position="108"/>
    </location>
</feature>
<evidence type="ECO:0000256" key="3">
    <source>
        <dbReference type="ARBA" id="ARBA00022833"/>
    </source>
</evidence>
<keyword evidence="1" id="KW-0479">Metal-binding</keyword>
<evidence type="ECO:0000313" key="8">
    <source>
        <dbReference type="Proteomes" id="UP000283325"/>
    </source>
</evidence>
<dbReference type="GO" id="GO:0005737">
    <property type="term" value="C:cytoplasm"/>
    <property type="evidence" value="ECO:0007669"/>
    <property type="project" value="TreeGrafter"/>
</dbReference>
<dbReference type="GeneID" id="42786335"/>
<accession>A0A412KLZ7</accession>
<evidence type="ECO:0000256" key="2">
    <source>
        <dbReference type="ARBA" id="ARBA00022771"/>
    </source>
</evidence>
<dbReference type="Proteomes" id="UP000283325">
    <property type="component" value="Unassembled WGS sequence"/>
</dbReference>
<dbReference type="Pfam" id="PF01807">
    <property type="entry name" value="Zn_ribbon_DnaG"/>
    <property type="match status" value="1"/>
</dbReference>
<comment type="caution">
    <text evidence="6">The sequence shown here is derived from an EMBL/GenBank/DDBJ whole genome shotgun (WGS) entry which is preliminary data.</text>
</comment>
<evidence type="ECO:0000256" key="4">
    <source>
        <dbReference type="SAM" id="MobiDB-lite"/>
    </source>
</evidence>
<dbReference type="Gene3D" id="3.90.580.10">
    <property type="entry name" value="Zinc finger, CHC2-type domain"/>
    <property type="match status" value="1"/>
</dbReference>
<feature type="region of interest" description="Disordered" evidence="4">
    <location>
        <begin position="194"/>
        <end position="217"/>
    </location>
</feature>
<dbReference type="InterPro" id="IPR050219">
    <property type="entry name" value="DnaG_primase"/>
</dbReference>
<name>A0A412KLZ7_9FIRM</name>
<dbReference type="GO" id="GO:0006269">
    <property type="term" value="P:DNA replication, synthesis of primer"/>
    <property type="evidence" value="ECO:0007669"/>
    <property type="project" value="TreeGrafter"/>
</dbReference>
<dbReference type="GO" id="GO:0003677">
    <property type="term" value="F:DNA binding"/>
    <property type="evidence" value="ECO:0007669"/>
    <property type="project" value="InterPro"/>
</dbReference>
<gene>
    <name evidence="6" type="ORF">DWX78_10620</name>
    <name evidence="7" type="ORF">DWZ98_07340</name>
</gene>
<evidence type="ECO:0000313" key="9">
    <source>
        <dbReference type="Proteomes" id="UP000285981"/>
    </source>
</evidence>
<dbReference type="AlphaFoldDB" id="A0A412KLZ7"/>
<evidence type="ECO:0000313" key="6">
    <source>
        <dbReference type="EMBL" id="RGS69445.1"/>
    </source>
</evidence>
<feature type="domain" description="Zinc finger CHC2-type" evidence="5">
    <location>
        <begin position="32"/>
        <end position="79"/>
    </location>
</feature>
<keyword evidence="3" id="KW-0862">Zinc</keyword>
<dbReference type="InterPro" id="IPR036977">
    <property type="entry name" value="DNA_primase_Znf_CHC2"/>
</dbReference>
<dbReference type="EMBL" id="QRVU01000053">
    <property type="protein sequence ID" value="RGS69445.1"/>
    <property type="molecule type" value="Genomic_DNA"/>
</dbReference>
<dbReference type="SUPFAM" id="SSF57783">
    <property type="entry name" value="Zinc beta-ribbon"/>
    <property type="match status" value="1"/>
</dbReference>
<dbReference type="GO" id="GO:0003899">
    <property type="term" value="F:DNA-directed RNA polymerase activity"/>
    <property type="evidence" value="ECO:0007669"/>
    <property type="project" value="InterPro"/>
</dbReference>
<proteinExistence type="predicted"/>
<dbReference type="Proteomes" id="UP000285981">
    <property type="component" value="Unassembled WGS sequence"/>
</dbReference>
<dbReference type="EMBL" id="QRPD01000005">
    <property type="protein sequence ID" value="RHL88203.1"/>
    <property type="molecule type" value="Genomic_DNA"/>
</dbReference>
<sequence length="217" mass="25527">MGLFDEVKQNVTVRQAAERYGLKPNRSGLIRCIFHNDKSPSMKVDRRYYCFGCGCTGDAIDFTAQLFDIGLKDAAMKLADDFGIPYSGRDRGSPQNRRSVSAKKPEPTPEELWQKKHLRCLRAYLDYLSLLLEWKEQYAPKTRTEEWHEKFMTALRELSVVEYYLDILLFGDRADKEALVKEKWKEVERIEQCEREDKGDRHKRTERCHERNVPDGR</sequence>
<dbReference type="GO" id="GO:0008270">
    <property type="term" value="F:zinc ion binding"/>
    <property type="evidence" value="ECO:0007669"/>
    <property type="project" value="UniProtKB-KW"/>
</dbReference>
<evidence type="ECO:0000259" key="5">
    <source>
        <dbReference type="SMART" id="SM00400"/>
    </source>
</evidence>
<organism evidence="6 9">
    <name type="scientific">Dorea formicigenerans</name>
    <dbReference type="NCBI Taxonomy" id="39486"/>
    <lineage>
        <taxon>Bacteria</taxon>
        <taxon>Bacillati</taxon>
        <taxon>Bacillota</taxon>
        <taxon>Clostridia</taxon>
        <taxon>Lachnospirales</taxon>
        <taxon>Lachnospiraceae</taxon>
        <taxon>Dorea</taxon>
    </lineage>
</organism>
<dbReference type="PANTHER" id="PTHR30313">
    <property type="entry name" value="DNA PRIMASE"/>
    <property type="match status" value="1"/>
</dbReference>
<evidence type="ECO:0000313" key="7">
    <source>
        <dbReference type="EMBL" id="RHL88203.1"/>
    </source>
</evidence>
<protein>
    <submittedName>
        <fullName evidence="6">DNA primase</fullName>
    </submittedName>
</protein>
<dbReference type="PANTHER" id="PTHR30313:SF2">
    <property type="entry name" value="DNA PRIMASE"/>
    <property type="match status" value="1"/>
</dbReference>
<reference evidence="8 9" key="1">
    <citation type="submission" date="2018-08" db="EMBL/GenBank/DDBJ databases">
        <title>A genome reference for cultivated species of the human gut microbiota.</title>
        <authorList>
            <person name="Zou Y."/>
            <person name="Xue W."/>
            <person name="Luo G."/>
        </authorList>
    </citation>
    <scope>NUCLEOTIDE SEQUENCE [LARGE SCALE GENOMIC DNA]</scope>
    <source>
        <strain evidence="6 9">AF21-25</strain>
        <strain evidence="7 8">AF36-1BH</strain>
    </source>
</reference>
<keyword evidence="2" id="KW-0863">Zinc-finger</keyword>